<dbReference type="Pfam" id="PF00578">
    <property type="entry name" value="AhpC-TSA"/>
    <property type="match status" value="1"/>
</dbReference>
<dbReference type="AlphaFoldDB" id="A0A1H9QD17"/>
<dbReference type="GO" id="GO:0016209">
    <property type="term" value="F:antioxidant activity"/>
    <property type="evidence" value="ECO:0007669"/>
    <property type="project" value="InterPro"/>
</dbReference>
<dbReference type="GO" id="GO:0016491">
    <property type="term" value="F:oxidoreductase activity"/>
    <property type="evidence" value="ECO:0007669"/>
    <property type="project" value="InterPro"/>
</dbReference>
<protein>
    <submittedName>
        <fullName evidence="4">Peroxiredoxin</fullName>
    </submittedName>
</protein>
<evidence type="ECO:0000256" key="2">
    <source>
        <dbReference type="SAM" id="Phobius"/>
    </source>
</evidence>
<dbReference type="InterPro" id="IPR050553">
    <property type="entry name" value="Thioredoxin_ResA/DsbE_sf"/>
</dbReference>
<proteinExistence type="predicted"/>
<evidence type="ECO:0000259" key="3">
    <source>
        <dbReference type="PROSITE" id="PS51352"/>
    </source>
</evidence>
<feature type="transmembrane region" description="Helical" evidence="2">
    <location>
        <begin position="7"/>
        <end position="23"/>
    </location>
</feature>
<dbReference type="InterPro" id="IPR036249">
    <property type="entry name" value="Thioredoxin-like_sf"/>
</dbReference>
<accession>A0A1H9QD17</accession>
<dbReference type="PANTHER" id="PTHR42852">
    <property type="entry name" value="THIOL:DISULFIDE INTERCHANGE PROTEIN DSBE"/>
    <property type="match status" value="1"/>
</dbReference>
<sequence>MLVLKRVVFGLMAVSAVLFLWMGQEQQQFEEGGEGPLSYAQPGHDAPDFEAQTFDDQSFSLAEAKGEKGIVLYFWTSWCPYCQASSEAIEKAHQDYGNEVALIGINASHQDQLSEAEQFISRNSLTFTNIIDENGSVSERYYVPPVPATVFINKEGAITYRKTGALTYAELEREIQALRQGEGS</sequence>
<keyword evidence="2" id="KW-0472">Membrane</keyword>
<evidence type="ECO:0000256" key="1">
    <source>
        <dbReference type="ARBA" id="ARBA00023157"/>
    </source>
</evidence>
<dbReference type="InterPro" id="IPR000866">
    <property type="entry name" value="AhpC/TSA"/>
</dbReference>
<organism evidence="4 5">
    <name type="scientific">Salipaludibacillus aurantiacus</name>
    <dbReference type="NCBI Taxonomy" id="1601833"/>
    <lineage>
        <taxon>Bacteria</taxon>
        <taxon>Bacillati</taxon>
        <taxon>Bacillota</taxon>
        <taxon>Bacilli</taxon>
        <taxon>Bacillales</taxon>
        <taxon>Bacillaceae</taxon>
    </lineage>
</organism>
<keyword evidence="5" id="KW-1185">Reference proteome</keyword>
<feature type="domain" description="Thioredoxin" evidence="3">
    <location>
        <begin position="40"/>
        <end position="180"/>
    </location>
</feature>
<reference evidence="5" key="1">
    <citation type="submission" date="2016-10" db="EMBL/GenBank/DDBJ databases">
        <authorList>
            <person name="Varghese N."/>
            <person name="Submissions S."/>
        </authorList>
    </citation>
    <scope>NUCLEOTIDE SEQUENCE [LARGE SCALE GENOMIC DNA]</scope>
    <source>
        <strain evidence="5">S9</strain>
    </source>
</reference>
<dbReference type="InterPro" id="IPR013766">
    <property type="entry name" value="Thioredoxin_domain"/>
</dbReference>
<dbReference type="PROSITE" id="PS00194">
    <property type="entry name" value="THIOREDOXIN_1"/>
    <property type="match status" value="1"/>
</dbReference>
<keyword evidence="2" id="KW-1133">Transmembrane helix</keyword>
<dbReference type="Gene3D" id="3.40.30.10">
    <property type="entry name" value="Glutaredoxin"/>
    <property type="match status" value="1"/>
</dbReference>
<dbReference type="OrthoDB" id="25753at2"/>
<dbReference type="PROSITE" id="PS51352">
    <property type="entry name" value="THIOREDOXIN_2"/>
    <property type="match status" value="1"/>
</dbReference>
<keyword evidence="2" id="KW-0812">Transmembrane</keyword>
<dbReference type="InterPro" id="IPR017937">
    <property type="entry name" value="Thioredoxin_CS"/>
</dbReference>
<dbReference type="Proteomes" id="UP000198571">
    <property type="component" value="Unassembled WGS sequence"/>
</dbReference>
<dbReference type="STRING" id="1601833.SAMN05518684_102154"/>
<dbReference type="EMBL" id="FOGT01000002">
    <property type="protein sequence ID" value="SER58302.1"/>
    <property type="molecule type" value="Genomic_DNA"/>
</dbReference>
<keyword evidence="1" id="KW-1015">Disulfide bond</keyword>
<evidence type="ECO:0000313" key="4">
    <source>
        <dbReference type="EMBL" id="SER58302.1"/>
    </source>
</evidence>
<gene>
    <name evidence="4" type="ORF">SAMN05518684_102154</name>
</gene>
<dbReference type="SUPFAM" id="SSF52833">
    <property type="entry name" value="Thioredoxin-like"/>
    <property type="match status" value="1"/>
</dbReference>
<dbReference type="PANTHER" id="PTHR42852:SF17">
    <property type="entry name" value="THIOREDOXIN-LIKE PROTEIN HI_1115"/>
    <property type="match status" value="1"/>
</dbReference>
<name>A0A1H9QD17_9BACI</name>
<dbReference type="CDD" id="cd02966">
    <property type="entry name" value="TlpA_like_family"/>
    <property type="match status" value="1"/>
</dbReference>
<evidence type="ECO:0000313" key="5">
    <source>
        <dbReference type="Proteomes" id="UP000198571"/>
    </source>
</evidence>